<dbReference type="Pfam" id="PF13649">
    <property type="entry name" value="Methyltransf_25"/>
    <property type="match status" value="1"/>
</dbReference>
<dbReference type="PANTHER" id="PTHR43861:SF3">
    <property type="entry name" value="PUTATIVE (AFU_ORTHOLOGUE AFUA_2G14390)-RELATED"/>
    <property type="match status" value="1"/>
</dbReference>
<proteinExistence type="predicted"/>
<dbReference type="OrthoDB" id="9808140at2"/>
<evidence type="ECO:0000313" key="4">
    <source>
        <dbReference type="Proteomes" id="UP000249299"/>
    </source>
</evidence>
<dbReference type="EMBL" id="NPEV01000001">
    <property type="protein sequence ID" value="RAI29984.1"/>
    <property type="molecule type" value="Genomic_DNA"/>
</dbReference>
<dbReference type="CDD" id="cd02440">
    <property type="entry name" value="AdoMet_MTases"/>
    <property type="match status" value="1"/>
</dbReference>
<dbReference type="Gene3D" id="3.40.50.150">
    <property type="entry name" value="Vaccinia Virus protein VP39"/>
    <property type="match status" value="1"/>
</dbReference>
<dbReference type="GO" id="GO:0016740">
    <property type="term" value="F:transferase activity"/>
    <property type="evidence" value="ECO:0007669"/>
    <property type="project" value="UniProtKB-KW"/>
</dbReference>
<dbReference type="Proteomes" id="UP000249299">
    <property type="component" value="Unassembled WGS sequence"/>
</dbReference>
<keyword evidence="1" id="KW-0808">Transferase</keyword>
<sequence>MRKANAGGGCRVDRAEGRDNLLPCRRRLLLHVRALAVAGRRKCPDHPSSTPTRGPVMSVEIPSLTGLPTVAEPTSAMEVIELGFGQLDGQSILDIGCGKGALAAALIERGATITGLDPNEIALEEAKKAAPEAEFHLLSGAELPYEDGAFDGAIFLNSLHHIPEADMTTALAEAARVCGAGTTVVVVEPVADGSYFSAVRLIDDETEVRAKAQEAIAAAVDAGLFALDLDTSYERVSTFADKEAFLERVVSIDPARRERGEAKRAEVFAALDANGDEGPDGITLIQPMRAQILTVL</sequence>
<dbReference type="InterPro" id="IPR029063">
    <property type="entry name" value="SAM-dependent_MTases_sf"/>
</dbReference>
<reference evidence="3 4" key="1">
    <citation type="submission" date="2017-07" db="EMBL/GenBank/DDBJ databases">
        <title>Draft Genome Sequences of Select Purple Nonsulfur Bacteria.</title>
        <authorList>
            <person name="Lasarre B."/>
            <person name="Mckinlay J.B."/>
        </authorList>
    </citation>
    <scope>NUCLEOTIDE SEQUENCE [LARGE SCALE GENOMIC DNA]</scope>
    <source>
        <strain evidence="3 4">DSM 11290</strain>
    </source>
</reference>
<keyword evidence="4" id="KW-1185">Reference proteome</keyword>
<dbReference type="SUPFAM" id="SSF53335">
    <property type="entry name" value="S-adenosyl-L-methionine-dependent methyltransferases"/>
    <property type="match status" value="1"/>
</dbReference>
<dbReference type="AlphaFoldDB" id="A0A327JWP0"/>
<dbReference type="InterPro" id="IPR041698">
    <property type="entry name" value="Methyltransf_25"/>
</dbReference>
<protein>
    <recommendedName>
        <fullName evidence="2">Methyltransferase domain-containing protein</fullName>
    </recommendedName>
</protein>
<accession>A0A327JWP0</accession>
<name>A0A327JWP0_9HYPH</name>
<feature type="domain" description="Methyltransferase" evidence="2">
    <location>
        <begin position="92"/>
        <end position="178"/>
    </location>
</feature>
<evidence type="ECO:0000313" key="3">
    <source>
        <dbReference type="EMBL" id="RAI29984.1"/>
    </source>
</evidence>
<evidence type="ECO:0000256" key="1">
    <source>
        <dbReference type="ARBA" id="ARBA00022679"/>
    </source>
</evidence>
<gene>
    <name evidence="3" type="ORF">CH339_00145</name>
</gene>
<dbReference type="PANTHER" id="PTHR43861">
    <property type="entry name" value="TRANS-ACONITATE 2-METHYLTRANSFERASE-RELATED"/>
    <property type="match status" value="1"/>
</dbReference>
<organism evidence="3 4">
    <name type="scientific">Rhodobium orientis</name>
    <dbReference type="NCBI Taxonomy" id="34017"/>
    <lineage>
        <taxon>Bacteria</taxon>
        <taxon>Pseudomonadati</taxon>
        <taxon>Pseudomonadota</taxon>
        <taxon>Alphaproteobacteria</taxon>
        <taxon>Hyphomicrobiales</taxon>
        <taxon>Rhodobiaceae</taxon>
        <taxon>Rhodobium</taxon>
    </lineage>
</organism>
<comment type="caution">
    <text evidence="3">The sequence shown here is derived from an EMBL/GenBank/DDBJ whole genome shotgun (WGS) entry which is preliminary data.</text>
</comment>
<evidence type="ECO:0000259" key="2">
    <source>
        <dbReference type="Pfam" id="PF13649"/>
    </source>
</evidence>